<dbReference type="RefSeq" id="WP_090184933.1">
    <property type="nucleotide sequence ID" value="NZ_LT629705.1"/>
</dbReference>
<protein>
    <submittedName>
        <fullName evidence="2">NAD(P)-dependent dehydrogenase, short-chain alcohol dehydrogenase family</fullName>
    </submittedName>
</protein>
<dbReference type="InterPro" id="IPR050259">
    <property type="entry name" value="SDR"/>
</dbReference>
<proteinExistence type="inferred from homology"/>
<sequence length="265" mass="27748">MKIDLTGKLAIVSGSTAGIGLGISKALAESGATVVVIGRETAKVEHALASIRQSVPDAQLRGLTADLGTAEGAEKLFAAEPRADILVNNLGIFNDVDFFDTPDSEWTRFYEVNVISGVRLSRHYVPDMVKQGWGRVIFLSSESGIAIPADMLNYGVTKSANLAVSHGLAKRLAGTGVTVNAILPGPTLTDGLEQMLKDATDASGRSIREEADAFVRKARPTSIIQRVANVEEVANLVAYIASPLSSATTGAALRVDGGVVDSMAI</sequence>
<dbReference type="Pfam" id="PF13561">
    <property type="entry name" value="adh_short_C2"/>
    <property type="match status" value="1"/>
</dbReference>
<gene>
    <name evidence="2" type="ORF">SAMN04489798_4756</name>
</gene>
<comment type="similarity">
    <text evidence="1">Belongs to the short-chain dehydrogenases/reductases (SDR) family.</text>
</comment>
<dbReference type="Proteomes" id="UP000198827">
    <property type="component" value="Chromosome I"/>
</dbReference>
<name>A0A1H0Q4D0_9PSED</name>
<dbReference type="PANTHER" id="PTHR42879">
    <property type="entry name" value="3-OXOACYL-(ACYL-CARRIER-PROTEIN) REDUCTASE"/>
    <property type="match status" value="1"/>
</dbReference>
<organism evidence="2 3">
    <name type="scientific">Pseudomonas arsenicoxydans</name>
    <dbReference type="NCBI Taxonomy" id="702115"/>
    <lineage>
        <taxon>Bacteria</taxon>
        <taxon>Pseudomonadati</taxon>
        <taxon>Pseudomonadota</taxon>
        <taxon>Gammaproteobacteria</taxon>
        <taxon>Pseudomonadales</taxon>
        <taxon>Pseudomonadaceae</taxon>
        <taxon>Pseudomonas</taxon>
    </lineage>
</organism>
<dbReference type="PRINTS" id="PR00081">
    <property type="entry name" value="GDHRDH"/>
</dbReference>
<dbReference type="OrthoDB" id="9793325at2"/>
<evidence type="ECO:0000256" key="1">
    <source>
        <dbReference type="ARBA" id="ARBA00006484"/>
    </source>
</evidence>
<reference evidence="2 3" key="1">
    <citation type="submission" date="2016-10" db="EMBL/GenBank/DDBJ databases">
        <authorList>
            <person name="de Groot N.N."/>
        </authorList>
    </citation>
    <scope>NUCLEOTIDE SEQUENCE [LARGE SCALE GENOMIC DNA]</scope>
    <source>
        <strain evidence="2 3">CECT 7543</strain>
    </source>
</reference>
<accession>A0A1H0Q4D0</accession>
<dbReference type="EMBL" id="LT629705">
    <property type="protein sequence ID" value="SDP11970.1"/>
    <property type="molecule type" value="Genomic_DNA"/>
</dbReference>
<evidence type="ECO:0000313" key="3">
    <source>
        <dbReference type="Proteomes" id="UP000198827"/>
    </source>
</evidence>
<dbReference type="AlphaFoldDB" id="A0A1H0Q4D0"/>
<evidence type="ECO:0000313" key="2">
    <source>
        <dbReference type="EMBL" id="SDP11970.1"/>
    </source>
</evidence>
<dbReference type="InterPro" id="IPR036291">
    <property type="entry name" value="NAD(P)-bd_dom_sf"/>
</dbReference>
<dbReference type="SUPFAM" id="SSF51735">
    <property type="entry name" value="NAD(P)-binding Rossmann-fold domains"/>
    <property type="match status" value="1"/>
</dbReference>
<dbReference type="PRINTS" id="PR00080">
    <property type="entry name" value="SDRFAMILY"/>
</dbReference>
<dbReference type="InterPro" id="IPR002347">
    <property type="entry name" value="SDR_fam"/>
</dbReference>
<dbReference type="Gene3D" id="3.40.50.720">
    <property type="entry name" value="NAD(P)-binding Rossmann-like Domain"/>
    <property type="match status" value="1"/>
</dbReference>